<evidence type="ECO:0000313" key="3">
    <source>
        <dbReference type="Proteomes" id="UP001155901"/>
    </source>
</evidence>
<evidence type="ECO:0000313" key="4">
    <source>
        <dbReference type="Proteomes" id="UP001162889"/>
    </source>
</evidence>
<accession>A0AA41L3B9</accession>
<reference evidence="2" key="2">
    <citation type="submission" date="2022-03" db="EMBL/GenBank/DDBJ databases">
        <title>Genome Encyclopedia of Bacteria and Archaea VI: Functional Genomics of Type Strains.</title>
        <authorList>
            <person name="Whitman W."/>
        </authorList>
    </citation>
    <scope>NUCLEOTIDE SEQUENCE</scope>
    <source>
        <strain evidence="2">HSC-15S17</strain>
    </source>
</reference>
<name>A0AA41L3B9_9BURK</name>
<dbReference type="RefSeq" id="WP_217940188.1">
    <property type="nucleotide sequence ID" value="NZ_JAHTGR010000001.1"/>
</dbReference>
<evidence type="ECO:0000313" key="2">
    <source>
        <dbReference type="EMBL" id="MCP2006660.1"/>
    </source>
</evidence>
<protein>
    <submittedName>
        <fullName evidence="1">Uncharacterized protein</fullName>
    </submittedName>
</protein>
<organism evidence="1 3">
    <name type="scientific">Duganella violaceipulchra</name>
    <dbReference type="NCBI Taxonomy" id="2849652"/>
    <lineage>
        <taxon>Bacteria</taxon>
        <taxon>Pseudomonadati</taxon>
        <taxon>Pseudomonadota</taxon>
        <taxon>Betaproteobacteria</taxon>
        <taxon>Burkholderiales</taxon>
        <taxon>Oxalobacteraceae</taxon>
        <taxon>Telluria group</taxon>
        <taxon>Duganella</taxon>
    </lineage>
</organism>
<proteinExistence type="predicted"/>
<dbReference type="EMBL" id="JALJZU010000001">
    <property type="protein sequence ID" value="MCP2006660.1"/>
    <property type="molecule type" value="Genomic_DNA"/>
</dbReference>
<dbReference type="Proteomes" id="UP001155901">
    <property type="component" value="Unassembled WGS sequence"/>
</dbReference>
<comment type="caution">
    <text evidence="1">The sequence shown here is derived from an EMBL/GenBank/DDBJ whole genome shotgun (WGS) entry which is preliminary data.</text>
</comment>
<sequence length="254" mass="28090">MLVIGARQRAAFETAAVLRFEGEMLTHAGLYFPNHMAILGRQRARRVIALGIERAALYGLIGRSDVCRYINLMWMFGSYFDDDPLLPWASAILAERSRDDPSTNLARLARRALAEFAHMAGPEHAYLNRALLRLRHVLAQPKLLQDRDHLPAHLQGLLAALHPAKSARLTPPAYAALLAVAADKSAQHGLQGSEATLLIALSMFYAGSRFDTDPQHGWAGAALTSVDQDSAPQRLERLMKAAREQLALWLARED</sequence>
<evidence type="ECO:0000313" key="1">
    <source>
        <dbReference type="EMBL" id="MBV6319527.1"/>
    </source>
</evidence>
<dbReference type="EMBL" id="JAHTGR010000001">
    <property type="protein sequence ID" value="MBV6319527.1"/>
    <property type="molecule type" value="Genomic_DNA"/>
</dbReference>
<keyword evidence="4" id="KW-1185">Reference proteome</keyword>
<dbReference type="Proteomes" id="UP001162889">
    <property type="component" value="Unassembled WGS sequence"/>
</dbReference>
<reference evidence="1" key="1">
    <citation type="submission" date="2021-07" db="EMBL/GenBank/DDBJ databases">
        <title>Characterization of violacein-producing bacteria and related species.</title>
        <authorList>
            <person name="Wilson H.S."/>
            <person name="De Leon M.E."/>
        </authorList>
    </citation>
    <scope>NUCLEOTIDE SEQUENCE</scope>
    <source>
        <strain evidence="1">HSC-15S17</strain>
    </source>
</reference>
<dbReference type="AlphaFoldDB" id="A0AA41L3B9"/>
<gene>
    <name evidence="1" type="ORF">KVP70_01155</name>
    <name evidence="2" type="ORF">L1274_000348</name>
</gene>